<feature type="transmembrane region" description="Helical" evidence="14">
    <location>
        <begin position="202"/>
        <end position="221"/>
    </location>
</feature>
<dbReference type="InterPro" id="IPR023298">
    <property type="entry name" value="ATPase_P-typ_TM_dom_sf"/>
</dbReference>
<dbReference type="Gene3D" id="3.40.1110.10">
    <property type="entry name" value="Calcium-transporting ATPase, cytoplasmic domain N"/>
    <property type="match status" value="1"/>
</dbReference>
<dbReference type="NCBIfam" id="TIGR01494">
    <property type="entry name" value="ATPase_P-type"/>
    <property type="match status" value="1"/>
</dbReference>
<feature type="transmembrane region" description="Helical" evidence="14">
    <location>
        <begin position="804"/>
        <end position="822"/>
    </location>
</feature>
<feature type="transmembrane region" description="Helical" evidence="14">
    <location>
        <begin position="299"/>
        <end position="317"/>
    </location>
</feature>
<proteinExistence type="inferred from homology"/>
<evidence type="ECO:0000313" key="16">
    <source>
        <dbReference type="EMBL" id="EFU71812.1"/>
    </source>
</evidence>
<keyword evidence="16" id="KW-0378">Hydrolase</keyword>
<dbReference type="GO" id="GO:0005524">
    <property type="term" value="F:ATP binding"/>
    <property type="evidence" value="ECO:0007669"/>
    <property type="project" value="UniProtKB-UniRule"/>
</dbReference>
<accession>A0A828QV09</accession>
<dbReference type="PANTHER" id="PTHR43520">
    <property type="entry name" value="ATP7, ISOFORM B"/>
    <property type="match status" value="1"/>
</dbReference>
<evidence type="ECO:0000256" key="3">
    <source>
        <dbReference type="ARBA" id="ARBA00006024"/>
    </source>
</evidence>
<dbReference type="GO" id="GO:0012505">
    <property type="term" value="C:endomembrane system"/>
    <property type="evidence" value="ECO:0007669"/>
    <property type="project" value="UniProtKB-SubCell"/>
</dbReference>
<sequence length="826" mass="94101">MFFFFFHKSSVRYSSNQKCDFSKKFLFLSNLVYTYKKIQSQKMKCEHCKLNFKQEQMREKNGLFFCCKGCESVYEILQDNDLNEFYQRLGNQSLKPVNLSKEFKNYDEFVHMSQDGFSEIHLLIHGIECAACIWLNEKILIRQKGILELEINQLNHKARIVFNQKEISLKEILTLIESIGYKASAYDVSKNEKKAERLKREFYSKMIVAIACVMNIMWIAVAKYAGFFSGMERDIKDILNFFEFVLATPVLFYTGSSFYKNAFKALKYKNLNMDTLVISGASLAYIYSLWAMFFRVGEVYFDSVAMIICFVFVGKYLEVFSKKRALDTIDGLNDFLQNEILVFNGNEFKPKEVQKVELGDIILLRAGDKILIDGICVKGEGSIDRSSLNGENAPQFVQKGDVLQSACVLIDGNIEYKATKLYKDSTLSKIIKLLEFAGSKKTKLANLVNQISGYFSRTILTLALLCFCFWFFYLNESVEKSLINAISVLIIACPCALALATPVSNLIALSKAFRHHILFKDSSVIENLSKCDFAVFDKTGILTKAELQVEQFYLSEKLDTNELYTFLSLSKHPIAKSVGEFLRQRGAKKLNLDFKELQNISARGLKANLNGELFLGGNEVFLRENHIKIEKKIENSHFFFAKNNEILAFFELESILREGAKDLIAYLQKEKKQVMILSGDNEFSVQKIANQLGISNYKASCLPEDKMRELEKLSQRHKVLFVGDGINDALALKFAAVAITLREGSDLAIENSDILLLKNDLKSLQTAFELSQFTFKIIKQNLAFSLFYNALSLPLAFLGLINPLIAALSMSFSSIIVVLNALRIKK</sequence>
<comment type="caution">
    <text evidence="16">The sequence shown here is derived from an EMBL/GenBank/DDBJ whole genome shotgun (WGS) entry which is preliminary data.</text>
</comment>
<dbReference type="GO" id="GO:0005886">
    <property type="term" value="C:plasma membrane"/>
    <property type="evidence" value="ECO:0007669"/>
    <property type="project" value="UniProtKB-SubCell"/>
</dbReference>
<evidence type="ECO:0000256" key="13">
    <source>
        <dbReference type="ARBA" id="ARBA00040690"/>
    </source>
</evidence>
<evidence type="ECO:0000256" key="12">
    <source>
        <dbReference type="ARBA" id="ARBA00037143"/>
    </source>
</evidence>
<dbReference type="PRINTS" id="PR00943">
    <property type="entry name" value="CUATPASE"/>
</dbReference>
<dbReference type="SUPFAM" id="SSF81665">
    <property type="entry name" value="Calcium ATPase, transmembrane domain M"/>
    <property type="match status" value="1"/>
</dbReference>
<evidence type="ECO:0000256" key="10">
    <source>
        <dbReference type="ARBA" id="ARBA00022989"/>
    </source>
</evidence>
<dbReference type="InterPro" id="IPR027256">
    <property type="entry name" value="P-typ_ATPase_IB"/>
</dbReference>
<keyword evidence="10 14" id="KW-1133">Transmembrane helix</keyword>
<reference evidence="16 17" key="1">
    <citation type="submission" date="2010-12" db="EMBL/GenBank/DDBJ databases">
        <authorList>
            <person name="Muzny D."/>
            <person name="Qin X."/>
            <person name="Buhay C."/>
            <person name="Dugan-Rocha S."/>
            <person name="Ding Y."/>
            <person name="Chen G."/>
            <person name="Hawes A."/>
            <person name="Holder M."/>
            <person name="Jhangiani S."/>
            <person name="Johnson A."/>
            <person name="Khan Z."/>
            <person name="Li Z."/>
            <person name="Liu W."/>
            <person name="Liu X."/>
            <person name="Perez L."/>
            <person name="Shen H."/>
            <person name="Wang Q."/>
            <person name="Watt J."/>
            <person name="Xi L."/>
            <person name="Xin Y."/>
            <person name="Zhou J."/>
            <person name="Deng J."/>
            <person name="Jiang H."/>
            <person name="Liu Y."/>
            <person name="Qu J."/>
            <person name="Song X.-Z."/>
            <person name="Zhang L."/>
            <person name="Villasana D."/>
            <person name="Johnson A."/>
            <person name="Liu J."/>
            <person name="Liyanage D."/>
            <person name="Lorensuhewa L."/>
            <person name="Robinson T."/>
            <person name="Song A."/>
            <person name="Song B.-B."/>
            <person name="Dinh H."/>
            <person name="Thornton R."/>
            <person name="Coyle M."/>
            <person name="Francisco L."/>
            <person name="Jackson L."/>
            <person name="Javaid M."/>
            <person name="Korchina V."/>
            <person name="Kovar C."/>
            <person name="Mata R."/>
            <person name="Mathew T."/>
            <person name="Ngo R."/>
            <person name="Nguyen L."/>
            <person name="Nguyen N."/>
            <person name="Okwuonu G."/>
            <person name="Ongeri F."/>
            <person name="Pham C."/>
            <person name="Simmons D."/>
            <person name="Wilczek-Boney K."/>
            <person name="Hale W."/>
            <person name="Jakkamsetti A."/>
            <person name="Pham P."/>
            <person name="Ruth R."/>
            <person name="San Lucas F."/>
            <person name="Warren J."/>
            <person name="Zhang J."/>
            <person name="Zhao Z."/>
            <person name="Zhou C."/>
            <person name="Zhu D."/>
            <person name="Lee S."/>
            <person name="Bess C."/>
            <person name="Blankenburg K."/>
            <person name="Forbes L."/>
            <person name="Fu Q."/>
            <person name="Gubbala S."/>
            <person name="Hirani K."/>
            <person name="Jayaseelan J.C."/>
            <person name="Lara F."/>
            <person name="Munidasa M."/>
            <person name="Palculict T."/>
            <person name="Patil S."/>
            <person name="Pu L.-L."/>
            <person name="Saada N."/>
            <person name="Tang L."/>
            <person name="Weissenberger G."/>
            <person name="Zhu Y."/>
            <person name="Hemphill L."/>
            <person name="Shang Y."/>
            <person name="Youmans B."/>
            <person name="Ayvaz T."/>
            <person name="Ross M."/>
            <person name="Santibanez J."/>
            <person name="Aqrawi P."/>
            <person name="Gross S."/>
            <person name="Joshi V."/>
            <person name="Fowler G."/>
            <person name="Nazareth L."/>
            <person name="Reid J."/>
            <person name="Worley K."/>
            <person name="Petrosino J."/>
            <person name="Highlander S."/>
            <person name="Gibbs R."/>
        </authorList>
    </citation>
    <scope>NUCLEOTIDE SEQUENCE [LARGE SCALE GENOMIC DNA]</scope>
    <source>
        <strain evidence="16 17">JV21</strain>
    </source>
</reference>
<evidence type="ECO:0000256" key="5">
    <source>
        <dbReference type="ARBA" id="ARBA00022692"/>
    </source>
</evidence>
<keyword evidence="11 14" id="KW-0472">Membrane</keyword>
<feature type="transmembrane region" description="Helical" evidence="14">
    <location>
        <begin position="485"/>
        <end position="509"/>
    </location>
</feature>
<comment type="similarity">
    <text evidence="3 14">Belongs to the cation transport ATPase (P-type) (TC 3.A.3) family. Type IB subfamily.</text>
</comment>
<dbReference type="PRINTS" id="PR00119">
    <property type="entry name" value="CATATPASE"/>
</dbReference>
<dbReference type="InterPro" id="IPR006121">
    <property type="entry name" value="HMA_dom"/>
</dbReference>
<keyword evidence="8 14" id="KW-0067">ATP-binding</keyword>
<keyword evidence="6 14" id="KW-0479">Metal-binding</keyword>
<evidence type="ECO:0000256" key="1">
    <source>
        <dbReference type="ARBA" id="ARBA00004127"/>
    </source>
</evidence>
<keyword evidence="5 14" id="KW-0812">Transmembrane</keyword>
<evidence type="ECO:0000256" key="2">
    <source>
        <dbReference type="ARBA" id="ARBA00004236"/>
    </source>
</evidence>
<dbReference type="GO" id="GO:0055070">
    <property type="term" value="P:copper ion homeostasis"/>
    <property type="evidence" value="ECO:0007669"/>
    <property type="project" value="TreeGrafter"/>
</dbReference>
<dbReference type="PANTHER" id="PTHR43520:SF8">
    <property type="entry name" value="P-TYPE CU(+) TRANSPORTER"/>
    <property type="match status" value="1"/>
</dbReference>
<feature type="transmembrane region" description="Helical" evidence="14">
    <location>
        <begin position="241"/>
        <end position="259"/>
    </location>
</feature>
<dbReference type="InterPro" id="IPR001757">
    <property type="entry name" value="P_typ_ATPase"/>
</dbReference>
<dbReference type="InterPro" id="IPR023214">
    <property type="entry name" value="HAD_sf"/>
</dbReference>
<dbReference type="SUPFAM" id="SSF55008">
    <property type="entry name" value="HMA, heavy metal-associated domain"/>
    <property type="match status" value="1"/>
</dbReference>
<dbReference type="Pfam" id="PF00702">
    <property type="entry name" value="Hydrolase"/>
    <property type="match status" value="1"/>
</dbReference>
<evidence type="ECO:0000313" key="17">
    <source>
        <dbReference type="Proteomes" id="UP000005813"/>
    </source>
</evidence>
<feature type="domain" description="HMA" evidence="15">
    <location>
        <begin position="118"/>
        <end position="184"/>
    </location>
</feature>
<dbReference type="GO" id="GO:0043682">
    <property type="term" value="F:P-type divalent copper transporter activity"/>
    <property type="evidence" value="ECO:0007669"/>
    <property type="project" value="TreeGrafter"/>
</dbReference>
<comment type="function">
    <text evidence="12">Probably involved in copper export.</text>
</comment>
<dbReference type="CDD" id="cd02079">
    <property type="entry name" value="P-type_ATPase_HM"/>
    <property type="match status" value="1"/>
</dbReference>
<dbReference type="SUPFAM" id="SSF56784">
    <property type="entry name" value="HAD-like"/>
    <property type="match status" value="1"/>
</dbReference>
<dbReference type="EMBL" id="AEPU01000020">
    <property type="protein sequence ID" value="EFU71812.1"/>
    <property type="molecule type" value="Genomic_DNA"/>
</dbReference>
<comment type="subcellular location">
    <subcellularLocation>
        <location evidence="2 14">Cell membrane</location>
    </subcellularLocation>
    <subcellularLocation>
        <location evidence="1">Endomembrane system</location>
        <topology evidence="1">Multi-pass membrane protein</topology>
    </subcellularLocation>
</comment>
<dbReference type="SUPFAM" id="SSF81653">
    <property type="entry name" value="Calcium ATPase, transduction domain A"/>
    <property type="match status" value="1"/>
</dbReference>
<keyword evidence="7 14" id="KW-0547">Nucleotide-binding</keyword>
<feature type="transmembrane region" description="Helical" evidence="14">
    <location>
        <begin position="454"/>
        <end position="473"/>
    </location>
</feature>
<keyword evidence="9" id="KW-1278">Translocase</keyword>
<name>A0A828QV09_CAMUP</name>
<dbReference type="InterPro" id="IPR036412">
    <property type="entry name" value="HAD-like_sf"/>
</dbReference>
<protein>
    <recommendedName>
        <fullName evidence="13">Copper-transporting ATPase</fullName>
    </recommendedName>
</protein>
<organism evidence="16 17">
    <name type="scientific">Campylobacter upsaliensis JV21</name>
    <dbReference type="NCBI Taxonomy" id="888826"/>
    <lineage>
        <taxon>Bacteria</taxon>
        <taxon>Pseudomonadati</taxon>
        <taxon>Campylobacterota</taxon>
        <taxon>Epsilonproteobacteria</taxon>
        <taxon>Campylobacterales</taxon>
        <taxon>Campylobacteraceae</taxon>
        <taxon>Campylobacter</taxon>
    </lineage>
</organism>
<gene>
    <name evidence="16" type="ORF">HMPREF9400_0975</name>
</gene>
<dbReference type="Proteomes" id="UP000005813">
    <property type="component" value="Unassembled WGS sequence"/>
</dbReference>
<dbReference type="NCBIfam" id="TIGR01511">
    <property type="entry name" value="ATPase-IB1_Cu"/>
    <property type="match status" value="1"/>
</dbReference>
<dbReference type="NCBIfam" id="TIGR01525">
    <property type="entry name" value="ATPase-IB_hvy"/>
    <property type="match status" value="1"/>
</dbReference>
<dbReference type="Gene3D" id="2.70.150.10">
    <property type="entry name" value="Calcium-transporting ATPase, cytoplasmic transduction domain A"/>
    <property type="match status" value="1"/>
</dbReference>
<evidence type="ECO:0000256" key="8">
    <source>
        <dbReference type="ARBA" id="ARBA00022840"/>
    </source>
</evidence>
<dbReference type="Pfam" id="PF00122">
    <property type="entry name" value="E1-E2_ATPase"/>
    <property type="match status" value="1"/>
</dbReference>
<evidence type="ECO:0000259" key="15">
    <source>
        <dbReference type="PROSITE" id="PS50846"/>
    </source>
</evidence>
<dbReference type="Gene3D" id="3.40.50.1000">
    <property type="entry name" value="HAD superfamily/HAD-like"/>
    <property type="match status" value="1"/>
</dbReference>
<evidence type="ECO:0000256" key="14">
    <source>
        <dbReference type="RuleBase" id="RU362081"/>
    </source>
</evidence>
<keyword evidence="4" id="KW-0597">Phosphoprotein</keyword>
<dbReference type="GO" id="GO:0005507">
    <property type="term" value="F:copper ion binding"/>
    <property type="evidence" value="ECO:0007669"/>
    <property type="project" value="TreeGrafter"/>
</dbReference>
<evidence type="ECO:0000256" key="11">
    <source>
        <dbReference type="ARBA" id="ARBA00023136"/>
    </source>
</evidence>
<dbReference type="InterPro" id="IPR059000">
    <property type="entry name" value="ATPase_P-type_domA"/>
</dbReference>
<dbReference type="InterPro" id="IPR008250">
    <property type="entry name" value="ATPase_P-typ_transduc_dom_A_sf"/>
</dbReference>
<feature type="transmembrane region" description="Helical" evidence="14">
    <location>
        <begin position="781"/>
        <end position="798"/>
    </location>
</feature>
<evidence type="ECO:0000256" key="9">
    <source>
        <dbReference type="ARBA" id="ARBA00022967"/>
    </source>
</evidence>
<dbReference type="PROSITE" id="PS50846">
    <property type="entry name" value="HMA_2"/>
    <property type="match status" value="1"/>
</dbReference>
<dbReference type="Pfam" id="PF12156">
    <property type="entry name" value="ATPase-cat_bd"/>
    <property type="match status" value="1"/>
</dbReference>
<feature type="transmembrane region" description="Helical" evidence="14">
    <location>
        <begin position="271"/>
        <end position="293"/>
    </location>
</feature>
<evidence type="ECO:0000256" key="7">
    <source>
        <dbReference type="ARBA" id="ARBA00022741"/>
    </source>
</evidence>
<evidence type="ECO:0000256" key="4">
    <source>
        <dbReference type="ARBA" id="ARBA00022553"/>
    </source>
</evidence>
<dbReference type="AlphaFoldDB" id="A0A828QV09"/>
<dbReference type="InterPro" id="IPR021993">
    <property type="entry name" value="ATPase-cat-bd"/>
</dbReference>
<dbReference type="InterPro" id="IPR023299">
    <property type="entry name" value="ATPase_P-typ_cyto_dom_N"/>
</dbReference>
<keyword evidence="14" id="KW-1003">Cell membrane</keyword>
<dbReference type="GO" id="GO:0016887">
    <property type="term" value="F:ATP hydrolysis activity"/>
    <property type="evidence" value="ECO:0007669"/>
    <property type="project" value="InterPro"/>
</dbReference>
<dbReference type="InterPro" id="IPR036163">
    <property type="entry name" value="HMA_dom_sf"/>
</dbReference>
<evidence type="ECO:0000256" key="6">
    <source>
        <dbReference type="ARBA" id="ARBA00022723"/>
    </source>
</evidence>
<dbReference type="Gene3D" id="3.30.70.100">
    <property type="match status" value="1"/>
</dbReference>